<accession>A0A0N4UQZ7</accession>
<dbReference type="Proteomes" id="UP000038040">
    <property type="component" value="Unplaced"/>
</dbReference>
<dbReference type="WBParaSite" id="DME_0001046301-mRNA-1">
    <property type="protein sequence ID" value="DME_0001046301-mRNA-1"/>
    <property type="gene ID" value="DME_0001046301"/>
</dbReference>
<reference evidence="1 3" key="2">
    <citation type="submission" date="2018-11" db="EMBL/GenBank/DDBJ databases">
        <authorList>
            <consortium name="Pathogen Informatics"/>
        </authorList>
    </citation>
    <scope>NUCLEOTIDE SEQUENCE [LARGE SCALE GENOMIC DNA]</scope>
</reference>
<protein>
    <submittedName>
        <fullName evidence="1 4">Uncharacterized protein</fullName>
    </submittedName>
</protein>
<name>A0A0N4UQZ7_DRAME</name>
<evidence type="ECO:0000313" key="3">
    <source>
        <dbReference type="Proteomes" id="UP000274756"/>
    </source>
</evidence>
<keyword evidence="3" id="KW-1185">Reference proteome</keyword>
<reference evidence="4" key="1">
    <citation type="submission" date="2017-02" db="UniProtKB">
        <authorList>
            <consortium name="WormBaseParasite"/>
        </authorList>
    </citation>
    <scope>IDENTIFICATION</scope>
</reference>
<dbReference type="EMBL" id="UYYG01000218">
    <property type="protein sequence ID" value="VDN53944.1"/>
    <property type="molecule type" value="Genomic_DNA"/>
</dbReference>
<gene>
    <name evidence="1" type="ORF">DME_LOCUS3917</name>
</gene>
<organism evidence="2 4">
    <name type="scientific">Dracunculus medinensis</name>
    <name type="common">Guinea worm</name>
    <dbReference type="NCBI Taxonomy" id="318479"/>
    <lineage>
        <taxon>Eukaryota</taxon>
        <taxon>Metazoa</taxon>
        <taxon>Ecdysozoa</taxon>
        <taxon>Nematoda</taxon>
        <taxon>Chromadorea</taxon>
        <taxon>Rhabditida</taxon>
        <taxon>Spirurina</taxon>
        <taxon>Dracunculoidea</taxon>
        <taxon>Dracunculidae</taxon>
        <taxon>Dracunculus</taxon>
    </lineage>
</organism>
<sequence>MSQGVKERYYLFEATSRRSKRKQCPYEKKEINHIRTKRYSLTRVRRTKKLNWISHSQAQLSIRIDEDEIIEKCANVVEYLTNKLHIVKISIVNQTWRMNQLCQTITAYASNTICITTLSSGSEIEIFWKLEVIRFITKYNDRFRVIWPWKERKRKNKQQLSNNFRLCLGRLKKLVKRLQQESIFN</sequence>
<evidence type="ECO:0000313" key="1">
    <source>
        <dbReference type="EMBL" id="VDN53944.1"/>
    </source>
</evidence>
<proteinExistence type="predicted"/>
<dbReference type="AlphaFoldDB" id="A0A0N4UQZ7"/>
<dbReference type="OrthoDB" id="10656530at2759"/>
<evidence type="ECO:0000313" key="2">
    <source>
        <dbReference type="Proteomes" id="UP000038040"/>
    </source>
</evidence>
<dbReference type="Proteomes" id="UP000274756">
    <property type="component" value="Unassembled WGS sequence"/>
</dbReference>
<evidence type="ECO:0000313" key="4">
    <source>
        <dbReference type="WBParaSite" id="DME_0001046301-mRNA-1"/>
    </source>
</evidence>
<dbReference type="STRING" id="318479.A0A0N4UQZ7"/>